<sequence length="133" mass="14252">MAIVEAVAQTEDMRELVKFPPAAEVNLRLEMRNNLRALNDILSLVADGKLAEASVAAETELGQSAMGKHRSQPMAARPGPHMPQAMHAIGMDGHKAASEFARIAATGDRDKTLAALPSLTTACVACHYSYRAR</sequence>
<accession>A0A9D7K159</accession>
<dbReference type="PROSITE" id="PS51009">
    <property type="entry name" value="CYTCII"/>
    <property type="match status" value="1"/>
</dbReference>
<protein>
    <submittedName>
        <fullName evidence="1">Cytochrome c</fullName>
    </submittedName>
</protein>
<dbReference type="SUPFAM" id="SSF47175">
    <property type="entry name" value="Cytochromes"/>
    <property type="match status" value="1"/>
</dbReference>
<dbReference type="Gene3D" id="1.20.120.10">
    <property type="entry name" value="Cytochrome c/b562"/>
    <property type="match status" value="1"/>
</dbReference>
<evidence type="ECO:0000313" key="2">
    <source>
        <dbReference type="Proteomes" id="UP000886689"/>
    </source>
</evidence>
<name>A0A9D7K159_9PROT</name>
<dbReference type="GO" id="GO:0022900">
    <property type="term" value="P:electron transport chain"/>
    <property type="evidence" value="ECO:0007669"/>
    <property type="project" value="InterPro"/>
</dbReference>
<comment type="caution">
    <text evidence="1">The sequence shown here is derived from an EMBL/GenBank/DDBJ whole genome shotgun (WGS) entry which is preliminary data.</text>
</comment>
<organism evidence="1 2">
    <name type="scientific">Candidatus Proximibacter danicus</name>
    <dbReference type="NCBI Taxonomy" id="2954365"/>
    <lineage>
        <taxon>Bacteria</taxon>
        <taxon>Pseudomonadati</taxon>
        <taxon>Pseudomonadota</taxon>
        <taxon>Betaproteobacteria</taxon>
        <taxon>Candidatus Proximibacter</taxon>
    </lineage>
</organism>
<dbReference type="GO" id="GO:0009055">
    <property type="term" value="F:electron transfer activity"/>
    <property type="evidence" value="ECO:0007669"/>
    <property type="project" value="InterPro"/>
</dbReference>
<dbReference type="InterPro" id="IPR010980">
    <property type="entry name" value="Cyt_c/b562"/>
</dbReference>
<gene>
    <name evidence="1" type="ORF">IPL58_04645</name>
</gene>
<dbReference type="GO" id="GO:0005506">
    <property type="term" value="F:iron ion binding"/>
    <property type="evidence" value="ECO:0007669"/>
    <property type="project" value="InterPro"/>
</dbReference>
<proteinExistence type="predicted"/>
<dbReference type="InterPro" id="IPR002321">
    <property type="entry name" value="Cyt_c_II"/>
</dbReference>
<dbReference type="EMBL" id="JADJUC010000003">
    <property type="protein sequence ID" value="MBK8523464.1"/>
    <property type="molecule type" value="Genomic_DNA"/>
</dbReference>
<evidence type="ECO:0000313" key="1">
    <source>
        <dbReference type="EMBL" id="MBK8523464.1"/>
    </source>
</evidence>
<dbReference type="GO" id="GO:0020037">
    <property type="term" value="F:heme binding"/>
    <property type="evidence" value="ECO:0007669"/>
    <property type="project" value="InterPro"/>
</dbReference>
<dbReference type="AlphaFoldDB" id="A0A9D7K159"/>
<dbReference type="Proteomes" id="UP000886689">
    <property type="component" value="Unassembled WGS sequence"/>
</dbReference>
<reference evidence="1" key="1">
    <citation type="submission" date="2020-10" db="EMBL/GenBank/DDBJ databases">
        <title>Connecting structure to function with the recovery of over 1000 high-quality activated sludge metagenome-assembled genomes encoding full-length rRNA genes using long-read sequencing.</title>
        <authorList>
            <person name="Singleton C.M."/>
            <person name="Petriglieri F."/>
            <person name="Kristensen J.M."/>
            <person name="Kirkegaard R.H."/>
            <person name="Michaelsen T.Y."/>
            <person name="Andersen M.H."/>
            <person name="Karst S.M."/>
            <person name="Dueholm M.S."/>
            <person name="Nielsen P.H."/>
            <person name="Albertsen M."/>
        </authorList>
    </citation>
    <scope>NUCLEOTIDE SEQUENCE</scope>
    <source>
        <strain evidence="1">Hirt_18-Q3-R61-65_BATAC.395</strain>
    </source>
</reference>